<dbReference type="AlphaFoldDB" id="A0A1W1V7M6"/>
<dbReference type="InterPro" id="IPR006311">
    <property type="entry name" value="TAT_signal"/>
</dbReference>
<dbReference type="Pfam" id="PF00497">
    <property type="entry name" value="SBP_bac_3"/>
    <property type="match status" value="1"/>
</dbReference>
<dbReference type="PROSITE" id="PS51318">
    <property type="entry name" value="TAT"/>
    <property type="match status" value="1"/>
</dbReference>
<dbReference type="SMART" id="SM00062">
    <property type="entry name" value="PBPb"/>
    <property type="match status" value="1"/>
</dbReference>
<evidence type="ECO:0000259" key="3">
    <source>
        <dbReference type="SMART" id="SM00062"/>
    </source>
</evidence>
<dbReference type="PANTHER" id="PTHR35936">
    <property type="entry name" value="MEMBRANE-BOUND LYTIC MUREIN TRANSGLYCOSYLASE F"/>
    <property type="match status" value="1"/>
</dbReference>
<evidence type="ECO:0000313" key="5">
    <source>
        <dbReference type="Proteomes" id="UP000192582"/>
    </source>
</evidence>
<proteinExistence type="predicted"/>
<dbReference type="PANTHER" id="PTHR35936:SF19">
    <property type="entry name" value="AMINO-ACID-BINDING PROTEIN YXEM-RELATED"/>
    <property type="match status" value="1"/>
</dbReference>
<dbReference type="InterPro" id="IPR001638">
    <property type="entry name" value="Solute-binding_3/MltF_N"/>
</dbReference>
<protein>
    <submittedName>
        <fullName evidence="4">Polar amino acid transport system substrate-binding protein</fullName>
    </submittedName>
</protein>
<name>A0A1W1V7M6_9DEIO</name>
<keyword evidence="1 2" id="KW-0732">Signal</keyword>
<evidence type="ECO:0000256" key="2">
    <source>
        <dbReference type="SAM" id="SignalP"/>
    </source>
</evidence>
<feature type="signal peptide" evidence="2">
    <location>
        <begin position="1"/>
        <end position="29"/>
    </location>
</feature>
<evidence type="ECO:0000313" key="4">
    <source>
        <dbReference type="EMBL" id="SMB89368.1"/>
    </source>
</evidence>
<gene>
    <name evidence="4" type="ORF">SAMN00790413_00384</name>
</gene>
<feature type="domain" description="Solute-binding protein family 3/N-terminal" evidence="3">
    <location>
        <begin position="40"/>
        <end position="260"/>
    </location>
</feature>
<dbReference type="Gene3D" id="3.40.190.10">
    <property type="entry name" value="Periplasmic binding protein-like II"/>
    <property type="match status" value="2"/>
</dbReference>
<feature type="chain" id="PRO_5012800053" evidence="2">
    <location>
        <begin position="30"/>
        <end position="267"/>
    </location>
</feature>
<dbReference type="STRING" id="695939.SAMN00790413_00384"/>
<dbReference type="Proteomes" id="UP000192582">
    <property type="component" value="Unassembled WGS sequence"/>
</dbReference>
<accession>A0A1W1V7M6</accession>
<dbReference type="RefSeq" id="WP_084048065.1">
    <property type="nucleotide sequence ID" value="NZ_FWWU01000009.1"/>
</dbReference>
<dbReference type="SUPFAM" id="SSF53850">
    <property type="entry name" value="Periplasmic binding protein-like II"/>
    <property type="match status" value="1"/>
</dbReference>
<evidence type="ECO:0000256" key="1">
    <source>
        <dbReference type="ARBA" id="ARBA00022729"/>
    </source>
</evidence>
<dbReference type="OrthoDB" id="368476at2"/>
<organism evidence="4 5">
    <name type="scientific">Deinococcus hopiensis KR-140</name>
    <dbReference type="NCBI Taxonomy" id="695939"/>
    <lineage>
        <taxon>Bacteria</taxon>
        <taxon>Thermotogati</taxon>
        <taxon>Deinococcota</taxon>
        <taxon>Deinococci</taxon>
        <taxon>Deinococcales</taxon>
        <taxon>Deinococcaceae</taxon>
        <taxon>Deinococcus</taxon>
    </lineage>
</organism>
<dbReference type="EMBL" id="FWWU01000009">
    <property type="protein sequence ID" value="SMB89368.1"/>
    <property type="molecule type" value="Genomic_DNA"/>
</dbReference>
<reference evidence="4 5" key="1">
    <citation type="submission" date="2017-04" db="EMBL/GenBank/DDBJ databases">
        <authorList>
            <person name="Afonso C.L."/>
            <person name="Miller P.J."/>
            <person name="Scott M.A."/>
            <person name="Spackman E."/>
            <person name="Goraichik I."/>
            <person name="Dimitrov K.M."/>
            <person name="Suarez D.L."/>
            <person name="Swayne D.E."/>
        </authorList>
    </citation>
    <scope>NUCLEOTIDE SEQUENCE [LARGE SCALE GENOMIC DNA]</scope>
    <source>
        <strain evidence="4 5">KR-140</strain>
    </source>
</reference>
<keyword evidence="5" id="KW-1185">Reference proteome</keyword>
<sequence>MSIPRVSRRSLLLLTTLLGAAFPSAQAQAGDLQKIQSSGRFRIGFSTDTPGLIEQQNGKVAGFAVELMDMLAREIKVKGVTWQKVENADLLIKNMRDGKLDAIFDVKLPLQLTDVGRTAPFTCTGGVLLSRPGGPEFEEDIKGKSVAVATNSPYFYYVRNLPFEKKVHVFATPDQALLAFLSGSIDALVLDRFDALKMYNRVGASKLQVSPLLWNQYLQVTIPGTARRDSALQAAINQAFTKLQENGTYAKLSKKHFAQDVRCAGWR</sequence>